<keyword evidence="2" id="KW-1185">Reference proteome</keyword>
<evidence type="ECO:0000313" key="2">
    <source>
        <dbReference type="Proteomes" id="UP000306113"/>
    </source>
</evidence>
<dbReference type="AlphaFoldDB" id="A0A4S3MDJ7"/>
<dbReference type="OrthoDB" id="7863787at2"/>
<protein>
    <submittedName>
        <fullName evidence="1">Uncharacterized protein</fullName>
    </submittedName>
</protein>
<dbReference type="Proteomes" id="UP000306113">
    <property type="component" value="Unassembled WGS sequence"/>
</dbReference>
<dbReference type="RefSeq" id="WP_136337875.1">
    <property type="nucleotide sequence ID" value="NZ_SSMD01000001.1"/>
</dbReference>
<sequence length="191" mass="20673">MTHPCELFTSAHITTLRGASFEKVAENNGALAPDIYLNWDDEEGVVAAQVKSEPNTLLSLQATVTTAPRWFSLNIGLGEGALKAGDVLGLVIELETAEPLHTAPFIRTAWRKGGFADTRPSDKISVEAGRHVVTLLHTVTSEDPVLTAVFHTLVVPLPRADFNLSLHDLRLFVIDAERGLRTVPLDMASIG</sequence>
<dbReference type="EMBL" id="SSMD01000001">
    <property type="protein sequence ID" value="THD76931.1"/>
    <property type="molecule type" value="Genomic_DNA"/>
</dbReference>
<comment type="caution">
    <text evidence="1">The sequence shown here is derived from an EMBL/GenBank/DDBJ whole genome shotgun (WGS) entry which is preliminary data.</text>
</comment>
<reference evidence="1 2" key="1">
    <citation type="submission" date="2019-04" db="EMBL/GenBank/DDBJ databases">
        <title>Draft genome sequence of Youngimonas vesicularis.</title>
        <authorList>
            <person name="Hameed A."/>
        </authorList>
    </citation>
    <scope>NUCLEOTIDE SEQUENCE [LARGE SCALE GENOMIC DNA]</scope>
    <source>
        <strain evidence="1 2">CC-AMW-E</strain>
    </source>
</reference>
<gene>
    <name evidence="1" type="ORF">E7681_03560</name>
</gene>
<accession>A0A4S3MDJ7</accession>
<proteinExistence type="predicted"/>
<name>A0A4S3MDJ7_9RHOB</name>
<evidence type="ECO:0000313" key="1">
    <source>
        <dbReference type="EMBL" id="THD76931.1"/>
    </source>
</evidence>
<organism evidence="1 2">
    <name type="scientific">Thalassobius vesicularis</name>
    <dbReference type="NCBI Taxonomy" id="1294297"/>
    <lineage>
        <taxon>Bacteria</taxon>
        <taxon>Pseudomonadati</taxon>
        <taxon>Pseudomonadota</taxon>
        <taxon>Alphaproteobacteria</taxon>
        <taxon>Rhodobacterales</taxon>
        <taxon>Roseobacteraceae</taxon>
        <taxon>Thalassovita</taxon>
    </lineage>
</organism>